<reference evidence="1 2" key="1">
    <citation type="submission" date="2016-11" db="EMBL/GenBank/DDBJ databases">
        <authorList>
            <person name="Jaros S."/>
            <person name="Januszkiewicz K."/>
            <person name="Wedrychowicz H."/>
        </authorList>
    </citation>
    <scope>NUCLEOTIDE SEQUENCE [LARGE SCALE GENOMIC DNA]</scope>
</reference>
<proteinExistence type="predicted"/>
<dbReference type="STRING" id="796604.A0A2X0LVS6"/>
<protein>
    <submittedName>
        <fullName evidence="1">BQ5605_C019g08827 protein</fullName>
    </submittedName>
</protein>
<accession>A0A2X0LVS6</accession>
<sequence>MIEGCTGSAAALRGIWHADEPILHITEARALGTQQTVYSTELDGIALVMRTLFNAQASTFPRRIVICVDNQAAVRVAISTRPGPGQE</sequence>
<name>A0A2X0LVS6_9BASI</name>
<dbReference type="AlphaFoldDB" id="A0A2X0LVS6"/>
<evidence type="ECO:0000313" key="2">
    <source>
        <dbReference type="Proteomes" id="UP000249464"/>
    </source>
</evidence>
<organism evidence="1 2">
    <name type="scientific">Microbotryum silenes-dioicae</name>
    <dbReference type="NCBI Taxonomy" id="796604"/>
    <lineage>
        <taxon>Eukaryota</taxon>
        <taxon>Fungi</taxon>
        <taxon>Dikarya</taxon>
        <taxon>Basidiomycota</taxon>
        <taxon>Pucciniomycotina</taxon>
        <taxon>Microbotryomycetes</taxon>
        <taxon>Microbotryales</taxon>
        <taxon>Microbotryaceae</taxon>
        <taxon>Microbotryum</taxon>
    </lineage>
</organism>
<dbReference type="Proteomes" id="UP000249464">
    <property type="component" value="Unassembled WGS sequence"/>
</dbReference>
<gene>
    <name evidence="1" type="primary">BQ5605_C019g08827</name>
    <name evidence="1" type="ORF">BQ5605_C019G08827</name>
</gene>
<keyword evidence="2" id="KW-1185">Reference proteome</keyword>
<dbReference type="EMBL" id="FQNC01000019">
    <property type="protein sequence ID" value="SGY22610.1"/>
    <property type="molecule type" value="Genomic_DNA"/>
</dbReference>
<evidence type="ECO:0000313" key="1">
    <source>
        <dbReference type="EMBL" id="SGY22610.1"/>
    </source>
</evidence>